<dbReference type="InterPro" id="IPR036166">
    <property type="entry name" value="YxeA-like_sf"/>
</dbReference>
<protein>
    <submittedName>
        <fullName evidence="1">YxeA family protein</fullName>
    </submittedName>
</protein>
<proteinExistence type="predicted"/>
<dbReference type="EMBL" id="CP039712">
    <property type="protein sequence ID" value="QCI87090.1"/>
    <property type="molecule type" value="Genomic_DNA"/>
</dbReference>
<dbReference type="PANTHER" id="PTHR36433:SF2">
    <property type="entry name" value="YXEA FAMILY PROTEIN"/>
    <property type="match status" value="1"/>
</dbReference>
<keyword evidence="2" id="KW-1185">Reference proteome</keyword>
<dbReference type="Gene3D" id="2.40.50.480">
    <property type="match status" value="1"/>
</dbReference>
<dbReference type="NCBIfam" id="TIGR01655">
    <property type="entry name" value="yxeA_fam"/>
    <property type="match status" value="1"/>
</dbReference>
<organism evidence="1 2">
    <name type="scientific">Vagococcus zengguangii</name>
    <dbReference type="NCBI Taxonomy" id="2571750"/>
    <lineage>
        <taxon>Bacteria</taxon>
        <taxon>Bacillati</taxon>
        <taxon>Bacillota</taxon>
        <taxon>Bacilli</taxon>
        <taxon>Lactobacillales</taxon>
        <taxon>Enterococcaceae</taxon>
        <taxon>Vagococcus</taxon>
    </lineage>
</organism>
<evidence type="ECO:0000313" key="2">
    <source>
        <dbReference type="Proteomes" id="UP000298615"/>
    </source>
</evidence>
<dbReference type="SUPFAM" id="SSF159121">
    <property type="entry name" value="BC4932-like"/>
    <property type="match status" value="1"/>
</dbReference>
<dbReference type="KEGG" id="vao:FA707_08965"/>
<gene>
    <name evidence="1" type="ORF">FA707_08965</name>
</gene>
<dbReference type="Pfam" id="PF06486">
    <property type="entry name" value="DUF1093"/>
    <property type="match status" value="1"/>
</dbReference>
<sequence length="119" mass="13545">MKKVIVVLTSLVVLLGAAAALFYQKNYTGEEYFTLINQGPIKIEDVRDANGTVRDKEYLYQLSAVNKEGKETSITFSSFGRPLTQDKYLSLEYHEQKGVLRWHEVQANDLSKQITQSLN</sequence>
<dbReference type="Proteomes" id="UP000298615">
    <property type="component" value="Chromosome"/>
</dbReference>
<dbReference type="AlphaFoldDB" id="A0A4D7CZ72"/>
<accession>A0A4D7CZ72</accession>
<dbReference type="PANTHER" id="PTHR36433">
    <property type="entry name" value="HYPOTHETICAL CYTOSOLIC PROTEIN"/>
    <property type="match status" value="1"/>
</dbReference>
<reference evidence="1 2" key="1">
    <citation type="submission" date="2019-04" db="EMBL/GenBank/DDBJ databases">
        <title>Vagococcus sp. nov., isolated from faeces of yaks (Bos grunniens).</title>
        <authorList>
            <person name="Ge Y."/>
        </authorList>
    </citation>
    <scope>NUCLEOTIDE SEQUENCE [LARGE SCALE GENOMIC DNA]</scope>
    <source>
        <strain evidence="1 2">MN-17</strain>
    </source>
</reference>
<dbReference type="RefSeq" id="WP_136953912.1">
    <property type="nucleotide sequence ID" value="NZ_CP039712.1"/>
</dbReference>
<dbReference type="InterPro" id="IPR006542">
    <property type="entry name" value="DUF1093"/>
</dbReference>
<name>A0A4D7CZ72_9ENTE</name>
<evidence type="ECO:0000313" key="1">
    <source>
        <dbReference type="EMBL" id="QCI87090.1"/>
    </source>
</evidence>